<feature type="region of interest" description="Disordered" evidence="1">
    <location>
        <begin position="154"/>
        <end position="192"/>
    </location>
</feature>
<organism evidence="2 3">
    <name type="scientific">Tribonema minus</name>
    <dbReference type="NCBI Taxonomy" id="303371"/>
    <lineage>
        <taxon>Eukaryota</taxon>
        <taxon>Sar</taxon>
        <taxon>Stramenopiles</taxon>
        <taxon>Ochrophyta</taxon>
        <taxon>PX clade</taxon>
        <taxon>Xanthophyceae</taxon>
        <taxon>Tribonematales</taxon>
        <taxon>Tribonemataceae</taxon>
        <taxon>Tribonema</taxon>
    </lineage>
</organism>
<name>A0A835YQI8_9STRA</name>
<dbReference type="EMBL" id="JAFCMP010000457">
    <property type="protein sequence ID" value="KAG5179565.1"/>
    <property type="molecule type" value="Genomic_DNA"/>
</dbReference>
<evidence type="ECO:0000256" key="1">
    <source>
        <dbReference type="SAM" id="MobiDB-lite"/>
    </source>
</evidence>
<sequence length="595" mass="59744">MLGAPAAYPAAAVALDDCANMFSEQVSLGQGFLPRLTGVLNFKPARRAAPSKKSRPVASGPVSNAPPRHPHTHMLVLARESGEVLLLDAAGHAVLTFDAGHGGTPLLSIACDAAGEAVIATAAADGSVCAHRLRAWLWGTQLAGAAAGRRAPPSAAAASVSLSQQPQDGQPGGQQAGAEEEEEEEVQLPEASPLGLAAALRRTVALRAARSDPHGSSGSAADGTQCAADDGAAAAAAAPLPLQRPMHAFQHMLHGKLVAIAGSGGGSGGGGSDLLFYSATNGTLLARAVLATAHPITALAFSTPYIAAAAGPDVYVLNTWRLPSPAAPHETPHEPCICRAPPARGSTATSLTFDALSAGTLFAGTSGGETHVFGVRVRGAAAAAAHCCRLLETLPPAAGGGAPVANLAATPGYLIAATGGLLTAYNTTDMMREGVRRECAWRAAAAGPMAVAAAAPPAGAAARRVALLVVAGASGAAAAVDALLPYAPRAPLDLRWARLPAMAAALVAVLAYHVVCRGGGGGGGAKHASSRSRRRQDAGGGVNASVYRGVEQSLHGLDRRIEGLQGRGRGGAGGRWEGGALRRRGRDVDDLDWDK</sequence>
<comment type="caution">
    <text evidence="2">The sequence shown here is derived from an EMBL/GenBank/DDBJ whole genome shotgun (WGS) entry which is preliminary data.</text>
</comment>
<accession>A0A835YQI8</accession>
<feature type="region of interest" description="Disordered" evidence="1">
    <location>
        <begin position="561"/>
        <end position="595"/>
    </location>
</feature>
<feature type="compositionally biased region" description="Gly residues" evidence="1">
    <location>
        <begin position="565"/>
        <end position="577"/>
    </location>
</feature>
<protein>
    <submittedName>
        <fullName evidence="2">Uncharacterized protein</fullName>
    </submittedName>
</protein>
<evidence type="ECO:0000313" key="2">
    <source>
        <dbReference type="EMBL" id="KAG5179565.1"/>
    </source>
</evidence>
<dbReference type="SUPFAM" id="SSF101898">
    <property type="entry name" value="NHL repeat"/>
    <property type="match status" value="1"/>
</dbReference>
<gene>
    <name evidence="2" type="ORF">JKP88DRAFT_349922</name>
</gene>
<reference evidence="2" key="1">
    <citation type="submission" date="2021-02" db="EMBL/GenBank/DDBJ databases">
        <title>First Annotated Genome of the Yellow-green Alga Tribonema minus.</title>
        <authorList>
            <person name="Mahan K.M."/>
        </authorList>
    </citation>
    <scope>NUCLEOTIDE SEQUENCE</scope>
    <source>
        <strain evidence="2">UTEX B ZZ1240</strain>
    </source>
</reference>
<keyword evidence="3" id="KW-1185">Reference proteome</keyword>
<feature type="compositionally biased region" description="Acidic residues" evidence="1">
    <location>
        <begin position="178"/>
        <end position="187"/>
    </location>
</feature>
<feature type="region of interest" description="Disordered" evidence="1">
    <location>
        <begin position="522"/>
        <end position="542"/>
    </location>
</feature>
<dbReference type="AlphaFoldDB" id="A0A835YQI8"/>
<proteinExistence type="predicted"/>
<evidence type="ECO:0000313" key="3">
    <source>
        <dbReference type="Proteomes" id="UP000664859"/>
    </source>
</evidence>
<feature type="compositionally biased region" description="Low complexity" evidence="1">
    <location>
        <begin position="154"/>
        <end position="169"/>
    </location>
</feature>
<dbReference type="Proteomes" id="UP000664859">
    <property type="component" value="Unassembled WGS sequence"/>
</dbReference>
<feature type="compositionally biased region" description="Basic residues" evidence="1">
    <location>
        <begin position="46"/>
        <end position="55"/>
    </location>
</feature>
<feature type="region of interest" description="Disordered" evidence="1">
    <location>
        <begin position="46"/>
        <end position="70"/>
    </location>
</feature>